<keyword evidence="4" id="KW-1185">Reference proteome</keyword>
<keyword evidence="3" id="KW-0540">Nuclease</keyword>
<reference evidence="3 4" key="1">
    <citation type="submission" date="2017-05" db="EMBL/GenBank/DDBJ databases">
        <title>Vagococcus spp. assemblies.</title>
        <authorList>
            <person name="Gulvik C.A."/>
        </authorList>
    </citation>
    <scope>NUCLEOTIDE SEQUENCE [LARGE SCALE GENOMIC DNA]</scope>
    <source>
        <strain evidence="3 4">NCFB 2777</strain>
    </source>
</reference>
<dbReference type="CDD" id="cd10456">
    <property type="entry name" value="GIY-YIG_UPF0213"/>
    <property type="match status" value="1"/>
</dbReference>
<dbReference type="AlphaFoldDB" id="A0A429ZBE6"/>
<dbReference type="PANTHER" id="PTHR34477">
    <property type="entry name" value="UPF0213 PROTEIN YHBQ"/>
    <property type="match status" value="1"/>
</dbReference>
<dbReference type="RefSeq" id="WP_126782527.1">
    <property type="nucleotide sequence ID" value="NZ_CAUQJP010000007.1"/>
</dbReference>
<gene>
    <name evidence="3" type="ORF">CBF35_14850</name>
</gene>
<dbReference type="GO" id="GO:0004519">
    <property type="term" value="F:endonuclease activity"/>
    <property type="evidence" value="ECO:0007669"/>
    <property type="project" value="UniProtKB-KW"/>
</dbReference>
<dbReference type="GeneID" id="98569624"/>
<dbReference type="OrthoDB" id="9807770at2"/>
<dbReference type="PROSITE" id="PS50164">
    <property type="entry name" value="GIY_YIG"/>
    <property type="match status" value="1"/>
</dbReference>
<proteinExistence type="inferred from homology"/>
<keyword evidence="3" id="KW-0378">Hydrolase</keyword>
<evidence type="ECO:0000256" key="1">
    <source>
        <dbReference type="ARBA" id="ARBA00007435"/>
    </source>
</evidence>
<keyword evidence="3" id="KW-0255">Endonuclease</keyword>
<organism evidence="3 4">
    <name type="scientific">Vagococcus salmoninarum</name>
    <dbReference type="NCBI Taxonomy" id="2739"/>
    <lineage>
        <taxon>Bacteria</taxon>
        <taxon>Bacillati</taxon>
        <taxon>Bacillota</taxon>
        <taxon>Bacilli</taxon>
        <taxon>Lactobacillales</taxon>
        <taxon>Enterococcaceae</taxon>
        <taxon>Vagococcus</taxon>
    </lineage>
</organism>
<evidence type="ECO:0000313" key="3">
    <source>
        <dbReference type="EMBL" id="RST91027.1"/>
    </source>
</evidence>
<dbReference type="EMBL" id="NGJU01000035">
    <property type="protein sequence ID" value="RST91027.1"/>
    <property type="molecule type" value="Genomic_DNA"/>
</dbReference>
<dbReference type="InterPro" id="IPR000305">
    <property type="entry name" value="GIY-YIG_endonuc"/>
</dbReference>
<dbReference type="Proteomes" id="UP000287239">
    <property type="component" value="Unassembled WGS sequence"/>
</dbReference>
<dbReference type="PANTHER" id="PTHR34477:SF1">
    <property type="entry name" value="UPF0213 PROTEIN YHBQ"/>
    <property type="match status" value="1"/>
</dbReference>
<dbReference type="Pfam" id="PF01541">
    <property type="entry name" value="GIY-YIG"/>
    <property type="match status" value="1"/>
</dbReference>
<evidence type="ECO:0000313" key="4">
    <source>
        <dbReference type="Proteomes" id="UP000287239"/>
    </source>
</evidence>
<dbReference type="SUPFAM" id="SSF82771">
    <property type="entry name" value="GIY-YIG endonuclease"/>
    <property type="match status" value="1"/>
</dbReference>
<name>A0A429ZBE6_9ENTE</name>
<dbReference type="Gene3D" id="3.40.1440.10">
    <property type="entry name" value="GIY-YIG endonuclease"/>
    <property type="match status" value="1"/>
</dbReference>
<dbReference type="InterPro" id="IPR050190">
    <property type="entry name" value="UPF0213_domain"/>
</dbReference>
<comment type="caution">
    <text evidence="3">The sequence shown here is derived from an EMBL/GenBank/DDBJ whole genome shotgun (WGS) entry which is preliminary data.</text>
</comment>
<feature type="domain" description="GIY-YIG" evidence="2">
    <location>
        <begin position="4"/>
        <end position="81"/>
    </location>
</feature>
<protein>
    <submittedName>
        <fullName evidence="3">Endonuclease</fullName>
    </submittedName>
</protein>
<evidence type="ECO:0000259" key="2">
    <source>
        <dbReference type="PROSITE" id="PS50164"/>
    </source>
</evidence>
<accession>A0A429ZBE6</accession>
<dbReference type="InterPro" id="IPR035901">
    <property type="entry name" value="GIY-YIG_endonuc_sf"/>
</dbReference>
<comment type="similarity">
    <text evidence="1">Belongs to the UPF0213 family.</text>
</comment>
<sequence>METKEHFFYVLLCADETFYGGYTTEPTRRLQEHNDGTGAKYTRVRSRRPMEMIYTEAFPTKSEAMRAEYAFKQLARHEKERFLSKYM</sequence>